<protein>
    <submittedName>
        <fullName evidence="2">Putative secreted protein</fullName>
    </submittedName>
</protein>
<evidence type="ECO:0000313" key="2">
    <source>
        <dbReference type="EMBL" id="JAA67077.1"/>
    </source>
</evidence>
<organism evidence="2">
    <name type="scientific">Ixodes ricinus</name>
    <name type="common">Common tick</name>
    <name type="synonym">Acarus ricinus</name>
    <dbReference type="NCBI Taxonomy" id="34613"/>
    <lineage>
        <taxon>Eukaryota</taxon>
        <taxon>Metazoa</taxon>
        <taxon>Ecdysozoa</taxon>
        <taxon>Arthropoda</taxon>
        <taxon>Chelicerata</taxon>
        <taxon>Arachnida</taxon>
        <taxon>Acari</taxon>
        <taxon>Parasitiformes</taxon>
        <taxon>Ixodida</taxon>
        <taxon>Ixodoidea</taxon>
        <taxon>Ixodidae</taxon>
        <taxon>Ixodinae</taxon>
        <taxon>Ixodes</taxon>
    </lineage>
</organism>
<proteinExistence type="evidence at transcript level"/>
<name>A0A0K8R7E6_IXORI</name>
<dbReference type="AlphaFoldDB" id="A0A0K8R7E6"/>
<sequence length="238" mass="26888">MALSLAIKLGATEVAAVARAVGFCKIPQRTLSQVSCQSSSRLSPIFLQRGLPFGLVECSLANPAAGRSVSVPPRSPKKPVVLPTLQTLLDYNLPSLVKPSAAIGDIKAIIAPTTDANSNGIEKSDPTPTVEKRAAALIQIRKKKMKKHKLRKLRKRMHFLWAKQRFRREKKKEQVFRAELLAQIHEAQAFDAEKYVTGVLDKIRNRPQPETPEERREKFLELMRKYRSNVEWIKPKFD</sequence>
<reference evidence="2" key="1">
    <citation type="submission" date="2012-12" db="EMBL/GenBank/DDBJ databases">
        <title>Identification and characterization of a phenylalanine ammonia-lyase gene family in Isatis indigotica Fort.</title>
        <authorList>
            <person name="Liu Q."/>
            <person name="Chen J."/>
            <person name="Zhou X."/>
            <person name="Di P."/>
            <person name="Xiao Y."/>
            <person name="Xuan H."/>
            <person name="Zhang L."/>
            <person name="Chen W."/>
        </authorList>
    </citation>
    <scope>NUCLEOTIDE SEQUENCE</scope>
    <source>
        <tissue evidence="2">Salivary gland</tissue>
    </source>
</reference>
<feature type="domain" description="Ribosomal protein mS38 C-terminal" evidence="1">
    <location>
        <begin position="133"/>
        <end position="166"/>
    </location>
</feature>
<evidence type="ECO:0000259" key="1">
    <source>
        <dbReference type="SMART" id="SM01155"/>
    </source>
</evidence>
<dbReference type="Pfam" id="PF08213">
    <property type="entry name" value="COX24_C"/>
    <property type="match status" value="1"/>
</dbReference>
<dbReference type="InterPro" id="IPR013177">
    <property type="entry name" value="Ribosomal_mS38_C"/>
</dbReference>
<dbReference type="SMART" id="SM01155">
    <property type="entry name" value="DUF1713"/>
    <property type="match status" value="1"/>
</dbReference>
<dbReference type="EMBL" id="GADI01006731">
    <property type="protein sequence ID" value="JAA67077.1"/>
    <property type="molecule type" value="mRNA"/>
</dbReference>
<accession>A0A0K8R7E6</accession>